<dbReference type="GO" id="GO:0005737">
    <property type="term" value="C:cytoplasm"/>
    <property type="evidence" value="ECO:0007669"/>
    <property type="project" value="UniProtKB-SubCell"/>
</dbReference>
<dbReference type="GO" id="GO:0043137">
    <property type="term" value="P:DNA replication, removal of RNA primer"/>
    <property type="evidence" value="ECO:0007669"/>
    <property type="project" value="TreeGrafter"/>
</dbReference>
<dbReference type="PANTHER" id="PTHR10642:SF26">
    <property type="entry name" value="RIBONUCLEASE H1"/>
    <property type="match status" value="1"/>
</dbReference>
<reference evidence="13 14" key="1">
    <citation type="submission" date="2016-12" db="EMBL/GenBank/DDBJ databases">
        <title>Candidatus Reconcilibacillus cellulovorans genome.</title>
        <authorList>
            <person name="Kolinko S."/>
            <person name="Wu Y.-W."/>
            <person name="Tachea F."/>
            <person name="Denzel E."/>
            <person name="Hiras J."/>
            <person name="Baecker N."/>
            <person name="Chan L.J."/>
            <person name="Eichorst S.A."/>
            <person name="Frey D."/>
            <person name="Adams P.D."/>
            <person name="Pray T."/>
            <person name="Tanjore D."/>
            <person name="Petzold C.J."/>
            <person name="Gladden J.M."/>
            <person name="Simmons B.A."/>
            <person name="Singer S.W."/>
        </authorList>
    </citation>
    <scope>NUCLEOTIDE SEQUENCE [LARGE SCALE GENOMIC DNA]</scope>
    <source>
        <strain evidence="13">JTherm</strain>
    </source>
</reference>
<comment type="caution">
    <text evidence="13">The sequence shown here is derived from an EMBL/GenBank/DDBJ whole genome shotgun (WGS) entry which is preliminary data.</text>
</comment>
<dbReference type="PROSITE" id="PS50879">
    <property type="entry name" value="RNASE_H_1"/>
    <property type="match status" value="1"/>
</dbReference>
<name>A0A2A6E3K9_9BACL</name>
<comment type="subunit">
    <text evidence="4 11">Monomer.</text>
</comment>
<evidence type="ECO:0000256" key="10">
    <source>
        <dbReference type="ARBA" id="ARBA00022842"/>
    </source>
</evidence>
<dbReference type="Proteomes" id="UP000243688">
    <property type="component" value="Unassembled WGS sequence"/>
</dbReference>
<evidence type="ECO:0000259" key="12">
    <source>
        <dbReference type="PROSITE" id="PS50879"/>
    </source>
</evidence>
<evidence type="ECO:0000313" key="14">
    <source>
        <dbReference type="Proteomes" id="UP000243688"/>
    </source>
</evidence>
<dbReference type="InterPro" id="IPR022892">
    <property type="entry name" value="RNaseHI"/>
</dbReference>
<feature type="binding site" evidence="11">
    <location>
        <position position="69"/>
    </location>
    <ligand>
        <name>Mg(2+)</name>
        <dbReference type="ChEBI" id="CHEBI:18420"/>
        <label>1</label>
    </ligand>
</feature>
<evidence type="ECO:0000256" key="5">
    <source>
        <dbReference type="ARBA" id="ARBA00012180"/>
    </source>
</evidence>
<evidence type="ECO:0000256" key="8">
    <source>
        <dbReference type="ARBA" id="ARBA00022759"/>
    </source>
</evidence>
<dbReference type="FunFam" id="3.30.420.10:FF:000089">
    <property type="entry name" value="Ribonuclease H"/>
    <property type="match status" value="1"/>
</dbReference>
<evidence type="ECO:0000256" key="2">
    <source>
        <dbReference type="ARBA" id="ARBA00004065"/>
    </source>
</evidence>
<feature type="binding site" evidence="11">
    <location>
        <position position="9"/>
    </location>
    <ligand>
        <name>Mg(2+)</name>
        <dbReference type="ChEBI" id="CHEBI:18420"/>
        <label>2</label>
    </ligand>
</feature>
<evidence type="ECO:0000256" key="4">
    <source>
        <dbReference type="ARBA" id="ARBA00011245"/>
    </source>
</evidence>
<proteinExistence type="inferred from homology"/>
<keyword evidence="11" id="KW-0963">Cytoplasm</keyword>
<comment type="catalytic activity">
    <reaction evidence="1 11">
        <text>Endonucleolytic cleavage to 5'-phosphomonoester.</text>
        <dbReference type="EC" id="3.1.26.4"/>
    </reaction>
</comment>
<feature type="binding site" evidence="11">
    <location>
        <position position="9"/>
    </location>
    <ligand>
        <name>Mg(2+)</name>
        <dbReference type="ChEBI" id="CHEBI:18420"/>
        <label>1</label>
    </ligand>
</feature>
<keyword evidence="9 11" id="KW-0378">Hydrolase</keyword>
<evidence type="ECO:0000313" key="13">
    <source>
        <dbReference type="EMBL" id="PDO11399.1"/>
    </source>
</evidence>
<comment type="similarity">
    <text evidence="3 11">Belongs to the RNase H family.</text>
</comment>
<dbReference type="InterPro" id="IPR036397">
    <property type="entry name" value="RNaseH_sf"/>
</dbReference>
<evidence type="ECO:0000256" key="7">
    <source>
        <dbReference type="ARBA" id="ARBA00022723"/>
    </source>
</evidence>
<feature type="domain" description="RNase H type-1" evidence="12">
    <location>
        <begin position="1"/>
        <end position="142"/>
    </location>
</feature>
<keyword evidence="10 11" id="KW-0460">Magnesium</keyword>
<dbReference type="EC" id="3.1.26.4" evidence="5 11"/>
<feature type="binding site" evidence="11">
    <location>
        <position position="47"/>
    </location>
    <ligand>
        <name>Mg(2+)</name>
        <dbReference type="ChEBI" id="CHEBI:18420"/>
        <label>1</label>
    </ligand>
</feature>
<dbReference type="InterPro" id="IPR002156">
    <property type="entry name" value="RNaseH_domain"/>
</dbReference>
<organism evidence="13 14">
    <name type="scientific">Candidatus Reconcilbacillus cellulovorans</name>
    <dbReference type="NCBI Taxonomy" id="1906605"/>
    <lineage>
        <taxon>Bacteria</taxon>
        <taxon>Bacillati</taxon>
        <taxon>Bacillota</taxon>
        <taxon>Bacilli</taxon>
        <taxon>Bacillales</taxon>
        <taxon>Paenibacillaceae</taxon>
        <taxon>Candidatus Reconcilbacillus</taxon>
    </lineage>
</organism>
<dbReference type="AlphaFoldDB" id="A0A2A6E3K9"/>
<dbReference type="Gene3D" id="3.30.420.10">
    <property type="entry name" value="Ribonuclease H-like superfamily/Ribonuclease H"/>
    <property type="match status" value="1"/>
</dbReference>
<dbReference type="InterPro" id="IPR012337">
    <property type="entry name" value="RNaseH-like_sf"/>
</dbReference>
<comment type="function">
    <text evidence="2 11">Endonuclease that specifically degrades the RNA of RNA-DNA hybrids.</text>
</comment>
<protein>
    <recommendedName>
        <fullName evidence="5 11">Ribonuclease H</fullName>
        <shortName evidence="11">RNase H</shortName>
        <ecNumber evidence="5 11">3.1.26.4</ecNumber>
    </recommendedName>
</protein>
<dbReference type="PANTHER" id="PTHR10642">
    <property type="entry name" value="RIBONUCLEASE H1"/>
    <property type="match status" value="1"/>
</dbReference>
<keyword evidence="6 11" id="KW-0540">Nuclease</keyword>
<dbReference type="GO" id="GO:0000287">
    <property type="term" value="F:magnesium ion binding"/>
    <property type="evidence" value="ECO:0007669"/>
    <property type="project" value="UniProtKB-UniRule"/>
</dbReference>
<dbReference type="SUPFAM" id="SSF53098">
    <property type="entry name" value="Ribonuclease H-like"/>
    <property type="match status" value="1"/>
</dbReference>
<comment type="cofactor">
    <cofactor evidence="11">
        <name>Mg(2+)</name>
        <dbReference type="ChEBI" id="CHEBI:18420"/>
    </cofactor>
    <text evidence="11">Binds 1 Mg(2+) ion per subunit. May bind a second metal ion at a regulatory site, or after substrate binding.</text>
</comment>
<feature type="binding site" evidence="11">
    <location>
        <position position="134"/>
    </location>
    <ligand>
        <name>Mg(2+)</name>
        <dbReference type="ChEBI" id="CHEBI:18420"/>
        <label>2</label>
    </ligand>
</feature>
<dbReference type="NCBIfam" id="NF001236">
    <property type="entry name" value="PRK00203.1"/>
    <property type="match status" value="1"/>
</dbReference>
<comment type="subcellular location">
    <subcellularLocation>
        <location evidence="11">Cytoplasm</location>
    </subcellularLocation>
</comment>
<dbReference type="HAMAP" id="MF_00042">
    <property type="entry name" value="RNase_H"/>
    <property type="match status" value="1"/>
</dbReference>
<keyword evidence="7 11" id="KW-0479">Metal-binding</keyword>
<keyword evidence="8 11" id="KW-0255">Endonuclease</keyword>
<dbReference type="EMBL" id="MOXJ01000003">
    <property type="protein sequence ID" value="PDO11399.1"/>
    <property type="molecule type" value="Genomic_DNA"/>
</dbReference>
<evidence type="ECO:0000256" key="11">
    <source>
        <dbReference type="HAMAP-Rule" id="MF_00042"/>
    </source>
</evidence>
<evidence type="ECO:0000256" key="1">
    <source>
        <dbReference type="ARBA" id="ARBA00000077"/>
    </source>
</evidence>
<sequence length="147" mass="16903">MKEVRIYTDGACSGNPGPGGWAAVLFYGDRRKEISGAEPSTTNNRMELTAAIEALRRLKEPCSVRLFTDSAYLVNAFREKWVEKWVQNGWLNSRGEPVDNRDLWEELVRLLSVHRVEFVKVKGHEDDEWNNACDRLAREAIRKLVEP</sequence>
<dbReference type="InterPro" id="IPR050092">
    <property type="entry name" value="RNase_H"/>
</dbReference>
<dbReference type="GO" id="GO:0004523">
    <property type="term" value="F:RNA-DNA hybrid ribonuclease activity"/>
    <property type="evidence" value="ECO:0007669"/>
    <property type="project" value="UniProtKB-UniRule"/>
</dbReference>
<accession>A0A2A6E3K9</accession>
<gene>
    <name evidence="11" type="primary">rnhA</name>
    <name evidence="13" type="ORF">BLM47_02795</name>
</gene>
<dbReference type="Pfam" id="PF00075">
    <property type="entry name" value="RNase_H"/>
    <property type="match status" value="1"/>
</dbReference>
<dbReference type="CDD" id="cd09278">
    <property type="entry name" value="RNase_HI_prokaryote_like"/>
    <property type="match status" value="1"/>
</dbReference>
<dbReference type="GO" id="GO:0003676">
    <property type="term" value="F:nucleic acid binding"/>
    <property type="evidence" value="ECO:0007669"/>
    <property type="project" value="InterPro"/>
</dbReference>
<evidence type="ECO:0000256" key="9">
    <source>
        <dbReference type="ARBA" id="ARBA00022801"/>
    </source>
</evidence>
<evidence type="ECO:0000256" key="6">
    <source>
        <dbReference type="ARBA" id="ARBA00022722"/>
    </source>
</evidence>
<evidence type="ECO:0000256" key="3">
    <source>
        <dbReference type="ARBA" id="ARBA00005300"/>
    </source>
</evidence>